<keyword evidence="3" id="KW-1185">Reference proteome</keyword>
<gene>
    <name evidence="2" type="ORF">Pcinc_043052</name>
</gene>
<organism evidence="2 3">
    <name type="scientific">Petrolisthes cinctipes</name>
    <name type="common">Flat porcelain crab</name>
    <dbReference type="NCBI Taxonomy" id="88211"/>
    <lineage>
        <taxon>Eukaryota</taxon>
        <taxon>Metazoa</taxon>
        <taxon>Ecdysozoa</taxon>
        <taxon>Arthropoda</taxon>
        <taxon>Crustacea</taxon>
        <taxon>Multicrustacea</taxon>
        <taxon>Malacostraca</taxon>
        <taxon>Eumalacostraca</taxon>
        <taxon>Eucarida</taxon>
        <taxon>Decapoda</taxon>
        <taxon>Pleocyemata</taxon>
        <taxon>Anomura</taxon>
        <taxon>Galatheoidea</taxon>
        <taxon>Porcellanidae</taxon>
        <taxon>Petrolisthes</taxon>
    </lineage>
</organism>
<evidence type="ECO:0000313" key="3">
    <source>
        <dbReference type="Proteomes" id="UP001286313"/>
    </source>
</evidence>
<feature type="region of interest" description="Disordered" evidence="1">
    <location>
        <begin position="1"/>
        <end position="76"/>
    </location>
</feature>
<sequence length="151" mass="16169">MQDQHRSNPARILLPSQRPIFHPRDGRGGWRAGSCAGNVRGSQMAAPPSEPVGAELQTSLAPRSLPPPPTTSPVNLAGHEGDALACNTCLWRIHAPLPIPTTTPRGCPHALARQCSTTPITLIKPQQPLGTCFPKYLHRPNGTEASQNTIK</sequence>
<comment type="caution">
    <text evidence="2">The sequence shown here is derived from an EMBL/GenBank/DDBJ whole genome shotgun (WGS) entry which is preliminary data.</text>
</comment>
<proteinExistence type="predicted"/>
<dbReference type="AlphaFoldDB" id="A0AAE1EGL4"/>
<protein>
    <submittedName>
        <fullName evidence="2">Uncharacterized protein</fullName>
    </submittedName>
</protein>
<evidence type="ECO:0000256" key="1">
    <source>
        <dbReference type="SAM" id="MobiDB-lite"/>
    </source>
</evidence>
<evidence type="ECO:0000313" key="2">
    <source>
        <dbReference type="EMBL" id="KAK3850230.1"/>
    </source>
</evidence>
<dbReference type="Proteomes" id="UP001286313">
    <property type="component" value="Unassembled WGS sequence"/>
</dbReference>
<reference evidence="2" key="1">
    <citation type="submission" date="2023-10" db="EMBL/GenBank/DDBJ databases">
        <title>Genome assemblies of two species of porcelain crab, Petrolisthes cinctipes and Petrolisthes manimaculis (Anomura: Porcellanidae).</title>
        <authorList>
            <person name="Angst P."/>
        </authorList>
    </citation>
    <scope>NUCLEOTIDE SEQUENCE</scope>
    <source>
        <strain evidence="2">PB745_01</strain>
        <tissue evidence="2">Gill</tissue>
    </source>
</reference>
<dbReference type="EMBL" id="JAWQEG010008485">
    <property type="protein sequence ID" value="KAK3850230.1"/>
    <property type="molecule type" value="Genomic_DNA"/>
</dbReference>
<accession>A0AAE1EGL4</accession>
<name>A0AAE1EGL4_PETCI</name>